<keyword evidence="3" id="KW-0720">Serine protease</keyword>
<keyword evidence="1" id="KW-0645">Protease</keyword>
<evidence type="ECO:0000313" key="6">
    <source>
        <dbReference type="EMBL" id="EGZ44331.1"/>
    </source>
</evidence>
<dbReference type="InterPro" id="IPR029058">
    <property type="entry name" value="AB_hydrolase_fold"/>
</dbReference>
<dbReference type="Gene3D" id="2.130.10.120">
    <property type="entry name" value="Prolyl oligopeptidase, N-terminal domain"/>
    <property type="match status" value="1"/>
</dbReference>
<accession>G4CT99</accession>
<dbReference type="AlphaFoldDB" id="G4CT99"/>
<feature type="domain" description="Peptidase S9A N-terminal" evidence="5">
    <location>
        <begin position="26"/>
        <end position="425"/>
    </location>
</feature>
<dbReference type="Pfam" id="PF02897">
    <property type="entry name" value="Peptidase_S9_N"/>
    <property type="match status" value="1"/>
</dbReference>
<dbReference type="InterPro" id="IPR002470">
    <property type="entry name" value="Peptidase_S9A"/>
</dbReference>
<comment type="caution">
    <text evidence="6">The sequence shown here is derived from an EMBL/GenBank/DDBJ whole genome shotgun (WGS) entry which is preliminary data.</text>
</comment>
<reference evidence="6 7" key="1">
    <citation type="submission" date="2011-06" db="EMBL/GenBank/DDBJ databases">
        <authorList>
            <person name="Muzny D."/>
            <person name="Qin X."/>
            <person name="Deng J."/>
            <person name="Jiang H."/>
            <person name="Liu Y."/>
            <person name="Qu J."/>
            <person name="Song X.-Z."/>
            <person name="Zhang L."/>
            <person name="Thornton R."/>
            <person name="Coyle M."/>
            <person name="Francisco L."/>
            <person name="Jackson L."/>
            <person name="Javaid M."/>
            <person name="Korchina V."/>
            <person name="Kovar C."/>
            <person name="Mata R."/>
            <person name="Mathew T."/>
            <person name="Ngo R."/>
            <person name="Nguyen L."/>
            <person name="Nguyen N."/>
            <person name="Okwuonu G."/>
            <person name="Ongeri F."/>
            <person name="Pham C."/>
            <person name="Simmons D."/>
            <person name="Wilczek-Boney K."/>
            <person name="Hale W."/>
            <person name="Jakkamsetti A."/>
            <person name="Pham P."/>
            <person name="Ruth R."/>
            <person name="San Lucas F."/>
            <person name="Warren J."/>
            <person name="Zhang J."/>
            <person name="Zhao Z."/>
            <person name="Zhou C."/>
            <person name="Zhu D."/>
            <person name="Lee S."/>
            <person name="Bess C."/>
            <person name="Blankenburg K."/>
            <person name="Forbes L."/>
            <person name="Fu Q."/>
            <person name="Gubbala S."/>
            <person name="Hirani K."/>
            <person name="Jayaseelan J.C."/>
            <person name="Lara F."/>
            <person name="Munidasa M."/>
            <person name="Palculict T."/>
            <person name="Patil S."/>
            <person name="Pu L.-L."/>
            <person name="Saada N."/>
            <person name="Tang L."/>
            <person name="Weissenberger G."/>
            <person name="Zhu Y."/>
            <person name="Hemphill L."/>
            <person name="Shang Y."/>
            <person name="Youmans B."/>
            <person name="Ayvaz T."/>
            <person name="Ross M."/>
            <person name="Santibanez J."/>
            <person name="Aqrawi P."/>
            <person name="Gross S."/>
            <person name="Joshi V."/>
            <person name="Fowler G."/>
            <person name="Nazareth L."/>
            <person name="Reid J."/>
            <person name="Worley K."/>
            <person name="Petrosino J."/>
            <person name="Highlander S."/>
            <person name="Gibbs R."/>
        </authorList>
    </citation>
    <scope>NUCLEOTIDE SEQUENCE [LARGE SCALE GENOMIC DNA]</scope>
    <source>
        <strain evidence="6 7">9715</strain>
    </source>
</reference>
<dbReference type="EMBL" id="AGAZ01000075">
    <property type="protein sequence ID" value="EGZ44331.1"/>
    <property type="molecule type" value="Genomic_DNA"/>
</dbReference>
<evidence type="ECO:0000256" key="1">
    <source>
        <dbReference type="ARBA" id="ARBA00022670"/>
    </source>
</evidence>
<dbReference type="InterPro" id="IPR001375">
    <property type="entry name" value="Peptidase_S9_cat"/>
</dbReference>
<dbReference type="SUPFAM" id="SSF50993">
    <property type="entry name" value="Peptidase/esterase 'gauge' domain"/>
    <property type="match status" value="1"/>
</dbReference>
<evidence type="ECO:0000259" key="4">
    <source>
        <dbReference type="Pfam" id="PF00326"/>
    </source>
</evidence>
<dbReference type="GO" id="GO:0070012">
    <property type="term" value="F:oligopeptidase activity"/>
    <property type="evidence" value="ECO:0007669"/>
    <property type="project" value="TreeGrafter"/>
</dbReference>
<evidence type="ECO:0000256" key="3">
    <source>
        <dbReference type="ARBA" id="ARBA00022825"/>
    </source>
</evidence>
<dbReference type="HOGENOM" id="CLU_011290_4_0_4"/>
<organism evidence="6 7">
    <name type="scientific">Neisseria wadsworthii 9715</name>
    <dbReference type="NCBI Taxonomy" id="1030841"/>
    <lineage>
        <taxon>Bacteria</taxon>
        <taxon>Pseudomonadati</taxon>
        <taxon>Pseudomonadota</taxon>
        <taxon>Betaproteobacteria</taxon>
        <taxon>Neisseriales</taxon>
        <taxon>Neisseriaceae</taxon>
        <taxon>Neisseria</taxon>
    </lineage>
</organism>
<dbReference type="PANTHER" id="PTHR42881:SF13">
    <property type="entry name" value="PROLYL ENDOPEPTIDASE"/>
    <property type="match status" value="1"/>
</dbReference>
<evidence type="ECO:0000256" key="2">
    <source>
        <dbReference type="ARBA" id="ARBA00022801"/>
    </source>
</evidence>
<dbReference type="STRING" id="1030841.HMPREF9370_2309"/>
<dbReference type="GO" id="GO:0006508">
    <property type="term" value="P:proteolysis"/>
    <property type="evidence" value="ECO:0007669"/>
    <property type="project" value="UniProtKB-KW"/>
</dbReference>
<dbReference type="GO" id="GO:0005829">
    <property type="term" value="C:cytosol"/>
    <property type="evidence" value="ECO:0007669"/>
    <property type="project" value="TreeGrafter"/>
</dbReference>
<evidence type="ECO:0000259" key="5">
    <source>
        <dbReference type="Pfam" id="PF02897"/>
    </source>
</evidence>
<dbReference type="PATRIC" id="fig|1030841.3.peg.2299"/>
<dbReference type="GO" id="GO:0004252">
    <property type="term" value="F:serine-type endopeptidase activity"/>
    <property type="evidence" value="ECO:0007669"/>
    <property type="project" value="InterPro"/>
</dbReference>
<dbReference type="EC" id="3.4.-.-" evidence="6"/>
<gene>
    <name evidence="6" type="ORF">HMPREF9370_2309</name>
</gene>
<proteinExistence type="predicted"/>
<dbReference type="Gene3D" id="3.40.50.1820">
    <property type="entry name" value="alpha/beta hydrolase"/>
    <property type="match status" value="1"/>
</dbReference>
<dbReference type="SUPFAM" id="SSF53474">
    <property type="entry name" value="alpha/beta-Hydrolases"/>
    <property type="match status" value="1"/>
</dbReference>
<dbReference type="Pfam" id="PF00326">
    <property type="entry name" value="Peptidase_S9"/>
    <property type="match status" value="1"/>
</dbReference>
<dbReference type="PANTHER" id="PTHR42881">
    <property type="entry name" value="PROLYL ENDOPEPTIDASE"/>
    <property type="match status" value="1"/>
</dbReference>
<dbReference type="InterPro" id="IPR023302">
    <property type="entry name" value="Pept_S9A_N"/>
</dbReference>
<dbReference type="Proteomes" id="UP000005336">
    <property type="component" value="Unassembled WGS sequence"/>
</dbReference>
<name>G4CT99_9NEIS</name>
<protein>
    <submittedName>
        <fullName evidence="6">S9 family peptidase</fullName>
        <ecNumber evidence="6">3.4.-.-</ecNumber>
    </submittedName>
</protein>
<keyword evidence="7" id="KW-1185">Reference proteome</keyword>
<keyword evidence="2 6" id="KW-0378">Hydrolase</keyword>
<sequence length="697" mass="77682">MCLIALNSIEKHIIIAFYFFTRYFVMQDRFASLEDLDAPETLAFVKQAHEETLARFAQTPEFERLKADITAQLQDERQIPFCQEHRARMYHFHQNAEYPKGVYRVCSAASYRAGMPDWEILFNVADFDAVLGDDVYLDGVSHYVENPQRVLLNLSVAGADTAYTLEFDLAKRALVEGGFHFPAGKSHITWRDENSVWVCPAWDERQLTVSGYPRQVWLMERGQSFEEALPVYQMDERGVMVHAWRYLDAQGAPVDLIEAGTGFFTKDYFQVDAEGEVQLLALPKDCEIVGYLAGQLMVQLRTEWKRANQAYPAGALLAVKLNRGELGAAQLLFAPDENQAVESVETTKRFVVVNYLDKVNACLKAWRYIGGVWQEQALPELPCGAMEMTDQPWGGDVVYLAASHFTTPLTLFALDLNVMELTVLRRQPKQFDAAGIEINQFWAKSADGTEIPYYYVGKAVSPDTPTLIYVYGGFGMPELPHYLGTMGRHWLEAGRSFVVANVRGGGEFKHWHAAAQGKHKHRSVDDLLAVVQDICARGLSSAHRIALQGGSNGGLVVASAFVREPQSMGALVCEVPLTDMLGYTQWSAGASWIEEYGDPENELDRPFLQALSPYHNLSGHIAYPPALVTTSLSDDRVHPAHALKFYAKLRSISPDSWLYAPSGGGHTGNGTQEETAEELACVLRFLETVLVGGKAAV</sequence>
<dbReference type="PRINTS" id="PR00862">
    <property type="entry name" value="PROLIGOPTASE"/>
</dbReference>
<feature type="domain" description="Peptidase S9 prolyl oligopeptidase catalytic" evidence="4">
    <location>
        <begin position="490"/>
        <end position="690"/>
    </location>
</feature>
<evidence type="ECO:0000313" key="7">
    <source>
        <dbReference type="Proteomes" id="UP000005336"/>
    </source>
</evidence>
<dbReference type="InterPro" id="IPR051167">
    <property type="entry name" value="Prolyl_oligopep/macrocyclase"/>
</dbReference>